<dbReference type="EC" id="3.4.21.-" evidence="9"/>
<feature type="chain" id="PRO_5006986261" description="Serine protease" evidence="9">
    <location>
        <begin position="24"/>
        <end position="1093"/>
    </location>
</feature>
<evidence type="ECO:0000259" key="10">
    <source>
        <dbReference type="SMART" id="SM00722"/>
    </source>
</evidence>
<dbReference type="EMBL" id="JSUQ01000004">
    <property type="protein sequence ID" value="KHQ54195.1"/>
    <property type="molecule type" value="Genomic_DNA"/>
</dbReference>
<keyword evidence="4 9" id="KW-0732">Signal</keyword>
<comment type="similarity">
    <text evidence="2 9">Belongs to the peptidase S1B family.</text>
</comment>
<dbReference type="GO" id="GO:0006511">
    <property type="term" value="P:ubiquitin-dependent protein catabolic process"/>
    <property type="evidence" value="ECO:0007669"/>
    <property type="project" value="TreeGrafter"/>
</dbReference>
<dbReference type="InterPro" id="IPR006626">
    <property type="entry name" value="PbH1"/>
</dbReference>
<dbReference type="InterPro" id="IPR006633">
    <property type="entry name" value="Carb-bd_sugar_hydrolysis-dom"/>
</dbReference>
<organism evidence="11 12">
    <name type="scientific">Mameliella alba</name>
    <dbReference type="NCBI Taxonomy" id="561184"/>
    <lineage>
        <taxon>Bacteria</taxon>
        <taxon>Pseudomonadati</taxon>
        <taxon>Pseudomonadota</taxon>
        <taxon>Alphaproteobacteria</taxon>
        <taxon>Rhodobacterales</taxon>
        <taxon>Roseobacteraceae</taxon>
        <taxon>Mameliella</taxon>
    </lineage>
</organism>
<dbReference type="Pfam" id="PF13365">
    <property type="entry name" value="Trypsin_2"/>
    <property type="match status" value="1"/>
</dbReference>
<accession>A0A0B3RT69</accession>
<protein>
    <recommendedName>
        <fullName evidence="9">Serine protease</fullName>
        <ecNumber evidence="9">3.4.21.-</ecNumber>
    </recommendedName>
</protein>
<comment type="pathway">
    <text evidence="1">Protein modification; protein ubiquitination.</text>
</comment>
<keyword evidence="12" id="KW-1185">Reference proteome</keyword>
<feature type="domain" description="Carbohydrate-binding/sugar hydrolysis" evidence="10">
    <location>
        <begin position="948"/>
        <end position="1088"/>
    </location>
</feature>
<keyword evidence="5" id="KW-0677">Repeat</keyword>
<feature type="domain" description="Carbohydrate-binding/sugar hydrolysis" evidence="10">
    <location>
        <begin position="805"/>
        <end position="942"/>
    </location>
</feature>
<dbReference type="PANTHER" id="PTHR22990">
    <property type="entry name" value="F-BOX ONLY PROTEIN"/>
    <property type="match status" value="1"/>
</dbReference>
<keyword evidence="8 9" id="KW-0720">Serine protease</keyword>
<dbReference type="AlphaFoldDB" id="A0A0B3RT69"/>
<dbReference type="InterPro" id="IPR022441">
    <property type="entry name" value="Para_beta_helix_rpt-2"/>
</dbReference>
<name>A0A0B3RT69_9RHOB</name>
<evidence type="ECO:0000256" key="9">
    <source>
        <dbReference type="RuleBase" id="RU004296"/>
    </source>
</evidence>
<dbReference type="InterPro" id="IPR009003">
    <property type="entry name" value="Peptidase_S1_PA"/>
</dbReference>
<keyword evidence="11" id="KW-0723">Serine/threonine-protein kinase</keyword>
<evidence type="ECO:0000256" key="7">
    <source>
        <dbReference type="ARBA" id="ARBA00022801"/>
    </source>
</evidence>
<comment type="caution">
    <text evidence="11">The sequence shown here is derived from an EMBL/GenBank/DDBJ whole genome shotgun (WGS) entry which is preliminary data.</text>
</comment>
<dbReference type="PRINTS" id="PR00839">
    <property type="entry name" value="V8PROTEASE"/>
</dbReference>
<dbReference type="NCBIfam" id="TIGR03804">
    <property type="entry name" value="para_beta_helix"/>
    <property type="match status" value="7"/>
</dbReference>
<dbReference type="GO" id="GO:0004674">
    <property type="term" value="F:protein serine/threonine kinase activity"/>
    <property type="evidence" value="ECO:0007669"/>
    <property type="project" value="UniProtKB-KW"/>
</dbReference>
<dbReference type="Gene3D" id="2.40.10.10">
    <property type="entry name" value="Trypsin-like serine proteases"/>
    <property type="match status" value="2"/>
</dbReference>
<evidence type="ECO:0000313" key="12">
    <source>
        <dbReference type="Proteomes" id="UP000030960"/>
    </source>
</evidence>
<dbReference type="InterPro" id="IPR039448">
    <property type="entry name" value="Beta_helix"/>
</dbReference>
<keyword evidence="7 9" id="KW-0378">Hydrolase</keyword>
<dbReference type="InterPro" id="IPR007742">
    <property type="entry name" value="NosD_dom"/>
</dbReference>
<evidence type="ECO:0000256" key="2">
    <source>
        <dbReference type="ARBA" id="ARBA00008764"/>
    </source>
</evidence>
<dbReference type="InterPro" id="IPR012334">
    <property type="entry name" value="Pectin_lyas_fold"/>
</dbReference>
<keyword evidence="6" id="KW-0833">Ubl conjugation pathway</keyword>
<sequence>MRQLMSALALCAGAAAAFGPAVAQQAPAEFDPADFGKIVIQPRQSAGGDGLVFEQAFGDYQNEPIIKYGENSPIIKLGRPIGRLDMLFKNGKTGFCTAFIVDDQHILTNHHCIPGMDGDPTGRDSGVQAAQFVAGFIKPGSSEGVDRYTVSPQIIETNRELDYTVLRVFGNPSTKYGKLKLAEADPQDSEFLWIIGHPQGQAQHISREGCAAAIPAISAEGKLMHSCDTLGGNSGSPVIRLSDHAVIGLHHAGDSRTGFNMAIPMTRILPQSRVLKATAGGGTVVDPDPDKTVRIDPGRDHAQACSAMWAEAKILGCAGYEVYASECGDHTFAPMAQRIIERECSIPDRTVDTTKKPVEHGGPVLTVRPSGGDYSDLSAAVAAAEPGTRIEVYPGTYTRGIDVSKSLEIVGVGNKRDIVLKVADDNAIRWTAESGLVSNLSIHQDGGKFFNFHVAAGSVIIENNDMTSKGLAVLAIRANNGATVRNNTIRDGAQGGIFMFEAGKATLEGNTIFGNSLAGLELKEGADPVVKGNTFRDGGGSGIFINEGGKGRFEGNTIFNNSLSGIEVKAADNPMISGNTIRDGQQGGIMASDGAVARITGNEIYGNAYAGIEIKTDANPQVYNNKVRDGQQSGIYVHDGGRGVIENNEIFRNGFYGVSVKGDSNPTVRDNKIFGNIYEAIRIREGGGGTYERNDLSGNTAGTFRIEPDAGKVIRIGNIEGPGQVTRDPDPVSTNVVTVKASGGGDYSSLADAVRAAEPNARIEVYPGVYTQGIDVSKPLEIVGVGPVKDIVLRVADDNAIRWTAESGRVARLSIHQDGGKFFNFHVAAGSVIIEDNDMTSKGLAVLAIRDNKDATVRRNTIHDGAQGGIFMFEAGKATIEGNTIFGNSLAGLELKEGADPVVKGNTFRDGGGSGIFINEGGKGRFEGNTIFNNSLSGIEVKAADDPLITGNTIRDGQQGGIMASDGTIARIFNNEIYGNAYAGIEIKTNANPTVNDNILRDGQQSAIYVHDGGRGVIENNEIFRNGFYGVSVKGKSTPLVRGNKIFGNVYEAIRVREGGGGTYENNDLTGNTAGAFRIEADAGNVIRRGNKE</sequence>
<evidence type="ECO:0000256" key="4">
    <source>
        <dbReference type="ARBA" id="ARBA00022729"/>
    </source>
</evidence>
<dbReference type="InterPro" id="IPR011050">
    <property type="entry name" value="Pectin_lyase_fold/virulence"/>
</dbReference>
<proteinExistence type="inferred from homology"/>
<dbReference type="SUPFAM" id="SSF51126">
    <property type="entry name" value="Pectin lyase-like"/>
    <property type="match status" value="4"/>
</dbReference>
<feature type="domain" description="Carbohydrate-binding/sugar hydrolysis" evidence="10">
    <location>
        <begin position="552"/>
        <end position="684"/>
    </location>
</feature>
<evidence type="ECO:0000313" key="11">
    <source>
        <dbReference type="EMBL" id="KHQ54195.1"/>
    </source>
</evidence>
<keyword evidence="11" id="KW-0418">Kinase</keyword>
<dbReference type="Pfam" id="PF05048">
    <property type="entry name" value="NosD"/>
    <property type="match status" value="1"/>
</dbReference>
<dbReference type="OrthoDB" id="7787670at2"/>
<evidence type="ECO:0000256" key="6">
    <source>
        <dbReference type="ARBA" id="ARBA00022786"/>
    </source>
</evidence>
<feature type="domain" description="Carbohydrate-binding/sugar hydrolysis" evidence="10">
    <location>
        <begin position="414"/>
        <end position="546"/>
    </location>
</feature>
<evidence type="ECO:0000256" key="8">
    <source>
        <dbReference type="ARBA" id="ARBA00022825"/>
    </source>
</evidence>
<dbReference type="InterPro" id="IPR008256">
    <property type="entry name" value="Peptidase_S1B"/>
</dbReference>
<evidence type="ECO:0000256" key="5">
    <source>
        <dbReference type="ARBA" id="ARBA00022737"/>
    </source>
</evidence>
<dbReference type="SUPFAM" id="SSF50494">
    <property type="entry name" value="Trypsin-like serine proteases"/>
    <property type="match status" value="1"/>
</dbReference>
<evidence type="ECO:0000256" key="1">
    <source>
        <dbReference type="ARBA" id="ARBA00004906"/>
    </source>
</evidence>
<dbReference type="PATRIC" id="fig|1515334.3.peg.1426"/>
<dbReference type="InterPro" id="IPR043504">
    <property type="entry name" value="Peptidase_S1_PA_chymotrypsin"/>
</dbReference>
<dbReference type="STRING" id="561184.SAMN05216376_101409"/>
<gene>
    <name evidence="11" type="ORF">OA50_01426</name>
</gene>
<feature type="signal peptide" evidence="9">
    <location>
        <begin position="1"/>
        <end position="23"/>
    </location>
</feature>
<evidence type="ECO:0000256" key="3">
    <source>
        <dbReference type="ARBA" id="ARBA00022670"/>
    </source>
</evidence>
<dbReference type="GO" id="GO:0008236">
    <property type="term" value="F:serine-type peptidase activity"/>
    <property type="evidence" value="ECO:0007669"/>
    <property type="project" value="UniProtKB-KW"/>
</dbReference>
<keyword evidence="11" id="KW-0808">Transferase</keyword>
<reference evidence="11 12" key="1">
    <citation type="submission" date="2014-10" db="EMBL/GenBank/DDBJ databases">
        <title>Genome sequence of Ponticoccus sp. strain UMTAT08 isolated from clonal culture of toxic dinoflagellate Alexandrium tamiyavanichii.</title>
        <authorList>
            <person name="Gan H.Y."/>
            <person name="Muhd D.-D."/>
            <person name="Mohd Noor M.E."/>
            <person name="Yeong Y.S."/>
            <person name="Usup G."/>
        </authorList>
    </citation>
    <scope>NUCLEOTIDE SEQUENCE [LARGE SCALE GENOMIC DNA]</scope>
    <source>
        <strain evidence="11 12">UMTAT08</strain>
    </source>
</reference>
<dbReference type="PANTHER" id="PTHR22990:SF15">
    <property type="entry name" value="F-BOX ONLY PROTEIN 10"/>
    <property type="match status" value="1"/>
</dbReference>
<dbReference type="Pfam" id="PF13229">
    <property type="entry name" value="Beta_helix"/>
    <property type="match status" value="2"/>
</dbReference>
<dbReference type="Gene3D" id="2.160.20.10">
    <property type="entry name" value="Single-stranded right-handed beta-helix, Pectin lyase-like"/>
    <property type="match status" value="4"/>
</dbReference>
<dbReference type="Proteomes" id="UP000030960">
    <property type="component" value="Unassembled WGS sequence"/>
</dbReference>
<dbReference type="RefSeq" id="WP_043139047.1">
    <property type="nucleotide sequence ID" value="NZ_JSUQ01000004.1"/>
</dbReference>
<dbReference type="InterPro" id="IPR051550">
    <property type="entry name" value="SCF-Subunits/Alg-Epimerases"/>
</dbReference>
<keyword evidence="3 9" id="KW-0645">Protease</keyword>
<dbReference type="SMART" id="SM00710">
    <property type="entry name" value="PbH1"/>
    <property type="match status" value="20"/>
</dbReference>
<dbReference type="SMART" id="SM00722">
    <property type="entry name" value="CASH"/>
    <property type="match status" value="4"/>
</dbReference>